<protein>
    <submittedName>
        <fullName evidence="1">Uncharacterized protein</fullName>
    </submittedName>
</protein>
<dbReference type="Proteomes" id="UP000245252">
    <property type="component" value="Unassembled WGS sequence"/>
</dbReference>
<keyword evidence="2" id="KW-1185">Reference proteome</keyword>
<sequence length="60" mass="6506">MTRFFDSTTIDEVDDCAAVAELAHPDCADVLVARGQNETDAFARDYAADRQVVPYAVGLV</sequence>
<organism evidence="1 2">
    <name type="scientific">Metarhizobium album</name>
    <dbReference type="NCBI Taxonomy" id="2182425"/>
    <lineage>
        <taxon>Bacteria</taxon>
        <taxon>Pseudomonadati</taxon>
        <taxon>Pseudomonadota</taxon>
        <taxon>Alphaproteobacteria</taxon>
        <taxon>Hyphomicrobiales</taxon>
        <taxon>Rhizobiaceae</taxon>
        <taxon>Metarhizobium</taxon>
    </lineage>
</organism>
<dbReference type="AlphaFoldDB" id="A0A2U2DQ66"/>
<gene>
    <name evidence="1" type="ORF">DEM27_15460</name>
</gene>
<evidence type="ECO:0000313" key="1">
    <source>
        <dbReference type="EMBL" id="PWE55450.1"/>
    </source>
</evidence>
<evidence type="ECO:0000313" key="2">
    <source>
        <dbReference type="Proteomes" id="UP000245252"/>
    </source>
</evidence>
<name>A0A2U2DQ66_9HYPH</name>
<comment type="caution">
    <text evidence="1">The sequence shown here is derived from an EMBL/GenBank/DDBJ whole genome shotgun (WGS) entry which is preliminary data.</text>
</comment>
<proteinExistence type="predicted"/>
<dbReference type="EMBL" id="QFBC01000006">
    <property type="protein sequence ID" value="PWE55450.1"/>
    <property type="molecule type" value="Genomic_DNA"/>
</dbReference>
<dbReference type="RefSeq" id="WP_109459148.1">
    <property type="nucleotide sequence ID" value="NZ_QFBC01000006.1"/>
</dbReference>
<accession>A0A2U2DQ66</accession>
<reference evidence="1 2" key="1">
    <citation type="submission" date="2018-05" db="EMBL/GenBank/DDBJ databases">
        <title>The draft genome of strain NS-104.</title>
        <authorList>
            <person name="Hang P."/>
            <person name="Jiang J."/>
        </authorList>
    </citation>
    <scope>NUCLEOTIDE SEQUENCE [LARGE SCALE GENOMIC DNA]</scope>
    <source>
        <strain evidence="1 2">NS-104</strain>
    </source>
</reference>